<dbReference type="Gramene" id="ESW19927">
    <property type="protein sequence ID" value="ESW19927"/>
    <property type="gene ID" value="PHAVU_006G167000g"/>
</dbReference>
<proteinExistence type="predicted"/>
<reference evidence="2" key="1">
    <citation type="journal article" date="2014" name="Nat. Genet.">
        <title>A reference genome for common bean and genome-wide analysis of dual domestications.</title>
        <authorList>
            <person name="Schmutz J."/>
            <person name="McClean P.E."/>
            <person name="Mamidi S."/>
            <person name="Wu G.A."/>
            <person name="Cannon S.B."/>
            <person name="Grimwood J."/>
            <person name="Jenkins J."/>
            <person name="Shu S."/>
            <person name="Song Q."/>
            <person name="Chavarro C."/>
            <person name="Torres-Torres M."/>
            <person name="Geffroy V."/>
            <person name="Moghaddam S.M."/>
            <person name="Gao D."/>
            <person name="Abernathy B."/>
            <person name="Barry K."/>
            <person name="Blair M."/>
            <person name="Brick M.A."/>
            <person name="Chovatia M."/>
            <person name="Gepts P."/>
            <person name="Goodstein D.M."/>
            <person name="Gonzales M."/>
            <person name="Hellsten U."/>
            <person name="Hyten D.L."/>
            <person name="Jia G."/>
            <person name="Kelly J.D."/>
            <person name="Kudrna D."/>
            <person name="Lee R."/>
            <person name="Richard M.M."/>
            <person name="Miklas P.N."/>
            <person name="Osorno J.M."/>
            <person name="Rodrigues J."/>
            <person name="Thareau V."/>
            <person name="Urrea C.A."/>
            <person name="Wang M."/>
            <person name="Yu Y."/>
            <person name="Zhang M."/>
            <person name="Wing R.A."/>
            <person name="Cregan P.B."/>
            <person name="Rokhsar D.S."/>
            <person name="Jackson S.A."/>
        </authorList>
    </citation>
    <scope>NUCLEOTIDE SEQUENCE [LARGE SCALE GENOMIC DNA]</scope>
    <source>
        <strain evidence="2">cv. G19833</strain>
    </source>
</reference>
<dbReference type="EMBL" id="CM002293">
    <property type="protein sequence ID" value="ESW19927.1"/>
    <property type="molecule type" value="Genomic_DNA"/>
</dbReference>
<organism evidence="1 2">
    <name type="scientific">Phaseolus vulgaris</name>
    <name type="common">Kidney bean</name>
    <name type="synonym">French bean</name>
    <dbReference type="NCBI Taxonomy" id="3885"/>
    <lineage>
        <taxon>Eukaryota</taxon>
        <taxon>Viridiplantae</taxon>
        <taxon>Streptophyta</taxon>
        <taxon>Embryophyta</taxon>
        <taxon>Tracheophyta</taxon>
        <taxon>Spermatophyta</taxon>
        <taxon>Magnoliopsida</taxon>
        <taxon>eudicotyledons</taxon>
        <taxon>Gunneridae</taxon>
        <taxon>Pentapetalae</taxon>
        <taxon>rosids</taxon>
        <taxon>fabids</taxon>
        <taxon>Fabales</taxon>
        <taxon>Fabaceae</taxon>
        <taxon>Papilionoideae</taxon>
        <taxon>50 kb inversion clade</taxon>
        <taxon>NPAAA clade</taxon>
        <taxon>indigoferoid/millettioid clade</taxon>
        <taxon>Phaseoleae</taxon>
        <taxon>Phaseolus</taxon>
    </lineage>
</organism>
<gene>
    <name evidence="1" type="ORF">PHAVU_006G167000g</name>
</gene>
<name>V7BPN1_PHAVU</name>
<evidence type="ECO:0000313" key="1">
    <source>
        <dbReference type="EMBL" id="ESW19927.1"/>
    </source>
</evidence>
<dbReference type="Proteomes" id="UP000000226">
    <property type="component" value="Chromosome 6"/>
</dbReference>
<dbReference type="AlphaFoldDB" id="V7BPN1"/>
<protein>
    <submittedName>
        <fullName evidence="1">Uncharacterized protein</fullName>
    </submittedName>
</protein>
<evidence type="ECO:0000313" key="2">
    <source>
        <dbReference type="Proteomes" id="UP000000226"/>
    </source>
</evidence>
<sequence>MGQFNYAFCCLVRKMPSATSHHHFLWQERDLMYLFGMQNPTTKASSSSLADLQLLYTTHPAACCPRTAFWSPQQHRTASASFIGFSSPSTSFFILPLLFPLETKCLLGCTLFFWVSHNYFIKF</sequence>
<accession>V7BPN1</accession>
<keyword evidence="2" id="KW-1185">Reference proteome</keyword>